<evidence type="ECO:0000313" key="4">
    <source>
        <dbReference type="Proteomes" id="UP000571817"/>
    </source>
</evidence>
<dbReference type="AlphaFoldDB" id="A0A853DAK7"/>
<dbReference type="SMART" id="SM00507">
    <property type="entry name" value="HNHc"/>
    <property type="match status" value="1"/>
</dbReference>
<gene>
    <name evidence="3" type="ORF">HNR15_000941</name>
</gene>
<feature type="domain" description="HNH nuclease" evidence="2">
    <location>
        <begin position="286"/>
        <end position="337"/>
    </location>
</feature>
<dbReference type="RefSeq" id="WP_179479555.1">
    <property type="nucleotide sequence ID" value="NZ_JACCFW010000001.1"/>
</dbReference>
<dbReference type="CDD" id="cd00085">
    <property type="entry name" value="HNHc"/>
    <property type="match status" value="1"/>
</dbReference>
<organism evidence="3 4">
    <name type="scientific">Allobranchiibius huperziae</name>
    <dbReference type="NCBI Taxonomy" id="1874116"/>
    <lineage>
        <taxon>Bacteria</taxon>
        <taxon>Bacillati</taxon>
        <taxon>Actinomycetota</taxon>
        <taxon>Actinomycetes</taxon>
        <taxon>Micrococcales</taxon>
        <taxon>Dermacoccaceae</taxon>
        <taxon>Allobranchiibius</taxon>
    </lineage>
</organism>
<reference evidence="3 4" key="1">
    <citation type="submission" date="2020-07" db="EMBL/GenBank/DDBJ databases">
        <title>Sequencing the genomes of 1000 actinobacteria strains.</title>
        <authorList>
            <person name="Klenk H.-P."/>
        </authorList>
    </citation>
    <scope>NUCLEOTIDE SEQUENCE [LARGE SCALE GENOMIC DNA]</scope>
    <source>
        <strain evidence="3 4">DSM 29531</strain>
    </source>
</reference>
<dbReference type="EMBL" id="JACCFW010000001">
    <property type="protein sequence ID" value="NYJ73978.1"/>
    <property type="molecule type" value="Genomic_DNA"/>
</dbReference>
<feature type="compositionally biased region" description="Polar residues" evidence="1">
    <location>
        <begin position="501"/>
        <end position="517"/>
    </location>
</feature>
<protein>
    <recommendedName>
        <fullName evidence="2">HNH nuclease domain-containing protein</fullName>
    </recommendedName>
</protein>
<evidence type="ECO:0000313" key="3">
    <source>
        <dbReference type="EMBL" id="NYJ73978.1"/>
    </source>
</evidence>
<feature type="compositionally biased region" description="Acidic residues" evidence="1">
    <location>
        <begin position="482"/>
        <end position="491"/>
    </location>
</feature>
<dbReference type="Proteomes" id="UP000571817">
    <property type="component" value="Unassembled WGS sequence"/>
</dbReference>
<accession>A0A853DAK7</accession>
<sequence>MSSNAAVLTPPDPRTTLSRVVGRLNSAHADLVSLVAQVIDDDSWALSGIRSPEHWLTCYAGLSHGDAARVTGIARRTRSLPELARGLDEGELSIGQAAVIAKYTPDGFDDAVVELARHATVTQLRRALGRYEFAPAAPEADSPPERHDPFDPAVARPQLSMQTRDGRFHLTYDAPADIGALVLQAIVEAKDALFLAGQPRVTMADALTEVATRSLEAGAELSGGRAGKFRIYLYLDTVGRGWVTKGSSLPRHLLRKWTCDGLVQPVWETEGSPVNVGRAQRIVPRRTRRLVEDRDGGCRHPGCFATHHVECHHVTHWADGGDTDLNGLISLCPYHHDRHHCGDFAIEPVQGRPGRFRFLDRGGVPLGPVPGIPPDPGIEAGAAPYRGASGEALHPDWVRLGRNSSAAEAMDFRRMWLLAGGTGEPPDLDVHEDPDIRSIESGRPHLALATVDGMSDDTPQHPIPDELKIDVDQDKLAKWDAVSEEYAGEGDEEKHRPVFTDDSTTTGRETDGSSQDQAGDATGIGIKDDQERPDEDEPDPAATDA</sequence>
<dbReference type="InterPro" id="IPR003870">
    <property type="entry name" value="DUF222"/>
</dbReference>
<keyword evidence="4" id="KW-1185">Reference proteome</keyword>
<proteinExistence type="predicted"/>
<name>A0A853DAK7_9MICO</name>
<dbReference type="InterPro" id="IPR003615">
    <property type="entry name" value="HNH_nuc"/>
</dbReference>
<dbReference type="Pfam" id="PF02720">
    <property type="entry name" value="DUF222"/>
    <property type="match status" value="1"/>
</dbReference>
<feature type="region of interest" description="Disordered" evidence="1">
    <location>
        <begin position="480"/>
        <end position="545"/>
    </location>
</feature>
<evidence type="ECO:0000256" key="1">
    <source>
        <dbReference type="SAM" id="MobiDB-lite"/>
    </source>
</evidence>
<comment type="caution">
    <text evidence="3">The sequence shown here is derived from an EMBL/GenBank/DDBJ whole genome shotgun (WGS) entry which is preliminary data.</text>
</comment>
<evidence type="ECO:0000259" key="2">
    <source>
        <dbReference type="SMART" id="SM00507"/>
    </source>
</evidence>